<keyword evidence="4" id="KW-0804">Transcription</keyword>
<dbReference type="PRINTS" id="PR00929">
    <property type="entry name" value="ATHOOK"/>
</dbReference>
<dbReference type="AlphaFoldDB" id="A0AAE1R0S9"/>
<evidence type="ECO:0000256" key="4">
    <source>
        <dbReference type="ARBA" id="ARBA00023163"/>
    </source>
</evidence>
<proteinExistence type="predicted"/>
<keyword evidence="5" id="KW-0539">Nucleus</keyword>
<keyword evidence="3" id="KW-0238">DNA-binding</keyword>
<feature type="region of interest" description="Disordered" evidence="6">
    <location>
        <begin position="365"/>
        <end position="387"/>
    </location>
</feature>
<accession>A0AAE1R0S9</accession>
<dbReference type="InterPro" id="IPR015943">
    <property type="entry name" value="WD40/YVTN_repeat-like_dom_sf"/>
</dbReference>
<evidence type="ECO:0000256" key="6">
    <source>
        <dbReference type="SAM" id="MobiDB-lite"/>
    </source>
</evidence>
<feature type="region of interest" description="Disordered" evidence="6">
    <location>
        <begin position="936"/>
        <end position="965"/>
    </location>
</feature>
<evidence type="ECO:0000256" key="3">
    <source>
        <dbReference type="ARBA" id="ARBA00023125"/>
    </source>
</evidence>
<dbReference type="GO" id="GO:0006383">
    <property type="term" value="P:transcription by RNA polymerase III"/>
    <property type="evidence" value="ECO:0007669"/>
    <property type="project" value="TreeGrafter"/>
</dbReference>
<feature type="compositionally biased region" description="Low complexity" evidence="6">
    <location>
        <begin position="936"/>
        <end position="952"/>
    </location>
</feature>
<feature type="region of interest" description="Disordered" evidence="6">
    <location>
        <begin position="227"/>
        <end position="316"/>
    </location>
</feature>
<feature type="region of interest" description="Disordered" evidence="6">
    <location>
        <begin position="1"/>
        <end position="42"/>
    </location>
</feature>
<dbReference type="GO" id="GO:0006355">
    <property type="term" value="P:regulation of DNA-templated transcription"/>
    <property type="evidence" value="ECO:0007669"/>
    <property type="project" value="InterPro"/>
</dbReference>
<feature type="compositionally biased region" description="Polar residues" evidence="6">
    <location>
        <begin position="410"/>
        <end position="419"/>
    </location>
</feature>
<evidence type="ECO:0000313" key="7">
    <source>
        <dbReference type="EMBL" id="KAK4343170.1"/>
    </source>
</evidence>
<comment type="caution">
    <text evidence="7">The sequence shown here is derived from an EMBL/GenBank/DDBJ whole genome shotgun (WGS) entry which is preliminary data.</text>
</comment>
<dbReference type="PANTHER" id="PTHR15052:SF2">
    <property type="entry name" value="GENERAL TRANSCRIPTION FACTOR 3C POLYPEPTIDE 2"/>
    <property type="match status" value="1"/>
</dbReference>
<dbReference type="GO" id="GO:0000127">
    <property type="term" value="C:transcription factor TFIIIC complex"/>
    <property type="evidence" value="ECO:0007669"/>
    <property type="project" value="TreeGrafter"/>
</dbReference>
<keyword evidence="2" id="KW-0677">Repeat</keyword>
<dbReference type="GO" id="GO:0003677">
    <property type="term" value="F:DNA binding"/>
    <property type="evidence" value="ECO:0007669"/>
    <property type="project" value="UniProtKB-KW"/>
</dbReference>
<feature type="region of interest" description="Disordered" evidence="6">
    <location>
        <begin position="410"/>
        <end position="440"/>
    </location>
</feature>
<name>A0AAE1R0S9_9SOLA</name>
<keyword evidence="8" id="KW-1185">Reference proteome</keyword>
<feature type="compositionally biased region" description="Basic and acidic residues" evidence="6">
    <location>
        <begin position="229"/>
        <end position="240"/>
    </location>
</feature>
<dbReference type="Gene3D" id="2.130.10.10">
    <property type="entry name" value="YVTN repeat-like/Quinoprotein amine dehydrogenase"/>
    <property type="match status" value="1"/>
</dbReference>
<dbReference type="Proteomes" id="UP001291623">
    <property type="component" value="Unassembled WGS sequence"/>
</dbReference>
<dbReference type="SUPFAM" id="SSF50978">
    <property type="entry name" value="WD40 repeat-like"/>
    <property type="match status" value="1"/>
</dbReference>
<dbReference type="SMART" id="SM00320">
    <property type="entry name" value="WD40"/>
    <property type="match status" value="4"/>
</dbReference>
<dbReference type="InterPro" id="IPR000116">
    <property type="entry name" value="HMGA"/>
</dbReference>
<reference evidence="7" key="1">
    <citation type="submission" date="2023-12" db="EMBL/GenBank/DDBJ databases">
        <title>Genome assembly of Anisodus tanguticus.</title>
        <authorList>
            <person name="Wang Y.-J."/>
        </authorList>
    </citation>
    <scope>NUCLEOTIDE SEQUENCE</scope>
    <source>
        <strain evidence="7">KB-2021</strain>
        <tissue evidence="7">Leaf</tissue>
    </source>
</reference>
<dbReference type="PANTHER" id="PTHR15052">
    <property type="entry name" value="RNA POLYMERASE III TRANSCRIPTION INITIATION FACTOR COMPLEX SUBUNIT"/>
    <property type="match status" value="1"/>
</dbReference>
<dbReference type="InterPro" id="IPR036322">
    <property type="entry name" value="WD40_repeat_dom_sf"/>
</dbReference>
<comment type="subcellular location">
    <subcellularLocation>
        <location evidence="1">Nucleus</location>
    </subcellularLocation>
</comment>
<feature type="compositionally biased region" description="Basic and acidic residues" evidence="6">
    <location>
        <begin position="306"/>
        <end position="315"/>
    </location>
</feature>
<dbReference type="PRINTS" id="PR00930">
    <property type="entry name" value="HIGHMOBLTYIY"/>
</dbReference>
<evidence type="ECO:0000256" key="2">
    <source>
        <dbReference type="ARBA" id="ARBA00022737"/>
    </source>
</evidence>
<gene>
    <name evidence="7" type="ORF">RND71_038986</name>
</gene>
<dbReference type="GO" id="GO:0000785">
    <property type="term" value="C:chromatin"/>
    <property type="evidence" value="ECO:0007669"/>
    <property type="project" value="InterPro"/>
</dbReference>
<dbReference type="InterPro" id="IPR052416">
    <property type="entry name" value="GTF3C_component"/>
</dbReference>
<evidence type="ECO:0000256" key="5">
    <source>
        <dbReference type="ARBA" id="ARBA00023242"/>
    </source>
</evidence>
<organism evidence="7 8">
    <name type="scientific">Anisodus tanguticus</name>
    <dbReference type="NCBI Taxonomy" id="243964"/>
    <lineage>
        <taxon>Eukaryota</taxon>
        <taxon>Viridiplantae</taxon>
        <taxon>Streptophyta</taxon>
        <taxon>Embryophyta</taxon>
        <taxon>Tracheophyta</taxon>
        <taxon>Spermatophyta</taxon>
        <taxon>Magnoliopsida</taxon>
        <taxon>eudicotyledons</taxon>
        <taxon>Gunneridae</taxon>
        <taxon>Pentapetalae</taxon>
        <taxon>asterids</taxon>
        <taxon>lamiids</taxon>
        <taxon>Solanales</taxon>
        <taxon>Solanaceae</taxon>
        <taxon>Solanoideae</taxon>
        <taxon>Hyoscyameae</taxon>
        <taxon>Anisodus</taxon>
    </lineage>
</organism>
<evidence type="ECO:0000256" key="1">
    <source>
        <dbReference type="ARBA" id="ARBA00004123"/>
    </source>
</evidence>
<dbReference type="GO" id="GO:0005634">
    <property type="term" value="C:nucleus"/>
    <property type="evidence" value="ECO:0007669"/>
    <property type="project" value="UniProtKB-SubCell"/>
</dbReference>
<evidence type="ECO:0000313" key="8">
    <source>
        <dbReference type="Proteomes" id="UP001291623"/>
    </source>
</evidence>
<sequence length="1008" mass="112023">MEIDEELRRRNTKRKSQNNIPESSATAPEKVHGGESQSPSGISVSLFDYSVENHFKAVDTISKLTGVPEIDDTDKVELNRLASSITFLAEWRYLNYERREVKFACENENSKGKDVIGELSLPQFSSAEVPKKQLVNEQPVPKESSKDFVMYVGGLVWGMDWCPQAYENRDAHIKSEFVAIAPYPPDSSHHKIGAPLTGRGVIQIWCLLDLIQKDSIVKEDYLAQANKKTNQDPTKREAAKRATSGPQKPKGRPRKNPDKAVKGESSGPKKPRGRPRKNPDEAVKVEASGPRKPRGRPRKKPVTESLGDRDCDDHNLQPLAIEYPQKSTELPVDLSCGNMIKAQVDFGQNQEGSVNAASLDSQFTASKRREVRNKARSKGQTENSGVTPLIQDVAEESPVVSFQTYASNGLVSAGSNESGASAKRRKKGKQRTENQTHDSTLPLLTQDVDEECPNMSQIPESPGIVSSQFDENGSHVMQHIPTDVSLPRMVLCLAHNGKVARDVKWRPLNHHDVSRHRMGYLAVILGNGALEVWEVPFLHTIKAIYPSLQKKGTDPRFLKLQPVFRCSRLTCCDGQSIPLTVEWSASPPHDMILVGYHDGVVALWKFSANNSSKDTRPLLCFSADTGPIRALSWAPFESDSGSANIIITAGHKGLKFWDLRDPFRPLRDYNVGQGVNISGVDWLPEPRFIVISCDDGTLKILSLPKAAYDVPVTGNLLVGTKQQGFHNFTRSLLAIWSVQASPVTGMVAYCGADGTAAWFQITLIIYSSYSLMAQLFGIFNDPKEDNPKREYNVNKALDRSQNAWCTPNIILRMENDAVRNRTPHFLCGSFSEAESGISVVTPVPNIPFRMIYSGKQWRDAIPRSPHGVNRTIEQSDQQPLGNILNFSTDFRLPIFCYLSYNSTIPILHGSSCHLAALCYGNDPNVEGGSDDELVAQKSNQTSKTKSKNMSKSTEAEEEEPKRLKEKFEALPPKNLSINRVRWNINKGSERWLCYGGTAGLVRCQHIDL</sequence>
<protein>
    <submittedName>
        <fullName evidence="7">Uncharacterized protein</fullName>
    </submittedName>
</protein>
<dbReference type="InterPro" id="IPR001680">
    <property type="entry name" value="WD40_rpt"/>
</dbReference>
<dbReference type="SMART" id="SM00384">
    <property type="entry name" value="AT_hook"/>
    <property type="match status" value="3"/>
</dbReference>
<feature type="compositionally biased region" description="Polar residues" evidence="6">
    <location>
        <begin position="17"/>
        <end position="26"/>
    </location>
</feature>
<dbReference type="InterPro" id="IPR017956">
    <property type="entry name" value="AT_hook_DNA-bd_motif"/>
</dbReference>
<feature type="compositionally biased region" description="Basic residues" evidence="6">
    <location>
        <begin position="291"/>
        <end position="300"/>
    </location>
</feature>
<dbReference type="EMBL" id="JAVYJV010000021">
    <property type="protein sequence ID" value="KAK4343170.1"/>
    <property type="molecule type" value="Genomic_DNA"/>
</dbReference>